<sequence length="659" mass="75833">MTGGLLWKINRLRTMSIREVGFRTRRALMQRWERWRVRQGWEPLPERPVAPRTLLFDLDCSLIERWHACFRFDPDAYEPYRQGRIDFFAHEPMDVGNPVQWHRDPLTGITSPLEFGKYINYRDESQVGNIKFVWELGRHQHLVPLAVAYAVSGDESYRTAVLEQIEAWIAQNPFAVGIHWCSSLEVALRLISWALIHSLFALRDGAQGIFAASAVPEAIGQSIFQQAWFIRHYFSLFSSANNHLIGELCGLWVATTVFELGREGELWREEARRGLEREMFRQVYEDGVNKEQAFHYHLEVLEYFLFSWVVGARSGQSFSRRFRDRMIAMSNFLRDISPPGGDPPHVGDSDDGCVARFDPFWPRHPYRQVLEAVDVVFGNAQPSWQKSFWYAAIAGKRSDERERSEIWQRKYPVSYRKGGYVVLGGNGLHLVFDAGPLGYLSIAAHGHADALSFCLAVDGDWWLVDPGTYSYHGEPEWRNYFRGTAAHNTVQVAGRDQSVIGGPFLWLRKANAWLEEVGREGDVQWCGGCHDGYSRLGWKHCRTVRLDVASRRLEIWDRLVGRSEQSVSLHFHFAPQIEVRPVEGGWLAFWPGKNTRLVIRPEDGEWWTVRGRENPIGGWYSSGLGMKQPAITLRGHYHVVPPVEIKTIIQIKDGSSYED</sequence>
<dbReference type="InterPro" id="IPR012480">
    <property type="entry name" value="Hepar_II_III_C"/>
</dbReference>
<accession>A0AAU9BW05</accession>
<evidence type="ECO:0000313" key="8">
    <source>
        <dbReference type="Proteomes" id="UP001321450"/>
    </source>
</evidence>
<comment type="subcellular location">
    <subcellularLocation>
        <location evidence="1">Periplasm</location>
    </subcellularLocation>
</comment>
<dbReference type="AlphaFoldDB" id="A0AAU9BW05"/>
<dbReference type="Pfam" id="PF16889">
    <property type="entry name" value="Hepar_II_III_N"/>
    <property type="match status" value="1"/>
</dbReference>
<dbReference type="GO" id="GO:0016829">
    <property type="term" value="F:lyase activity"/>
    <property type="evidence" value="ECO:0007669"/>
    <property type="project" value="UniProtKB-KW"/>
</dbReference>
<dbReference type="EMBL" id="AP024718">
    <property type="protein sequence ID" value="BCX87770.1"/>
    <property type="molecule type" value="Genomic_DNA"/>
</dbReference>
<evidence type="ECO:0000256" key="1">
    <source>
        <dbReference type="ARBA" id="ARBA00004418"/>
    </source>
</evidence>
<evidence type="ECO:0000259" key="6">
    <source>
        <dbReference type="Pfam" id="PF16889"/>
    </source>
</evidence>
<keyword evidence="2" id="KW-0732">Signal</keyword>
<feature type="domain" description="Heparin-sulfate lyase N-terminal" evidence="6">
    <location>
        <begin position="96"/>
        <end position="350"/>
    </location>
</feature>
<keyword evidence="8" id="KW-1185">Reference proteome</keyword>
<evidence type="ECO:0000256" key="2">
    <source>
        <dbReference type="ARBA" id="ARBA00022729"/>
    </source>
</evidence>
<name>A0AAU9BW05_9GAMM</name>
<evidence type="ECO:0000313" key="7">
    <source>
        <dbReference type="EMBL" id="BCX87770.1"/>
    </source>
</evidence>
<dbReference type="PANTHER" id="PTHR39210:SF1">
    <property type="entry name" value="HEPARIN-SULFATE LYASE"/>
    <property type="match status" value="1"/>
</dbReference>
<dbReference type="Proteomes" id="UP001321450">
    <property type="component" value="Chromosome"/>
</dbReference>
<protein>
    <recommendedName>
        <fullName evidence="9">Heparin-sulfate lyase N-terminal domain-containing protein</fullName>
    </recommendedName>
</protein>
<dbReference type="Pfam" id="PF07940">
    <property type="entry name" value="Hepar_II_III_C"/>
    <property type="match status" value="1"/>
</dbReference>
<evidence type="ECO:0000259" key="5">
    <source>
        <dbReference type="Pfam" id="PF07940"/>
    </source>
</evidence>
<reference evidence="8" key="1">
    <citation type="journal article" date="2024" name="Int. J. Syst. Evol. Microbiol.">
        <title>Methylomarinovum tepidoasis sp. nov., a moderately thermophilic methanotroph of the family Methylothermaceae isolated from a deep-sea hydrothermal field.</title>
        <authorList>
            <person name="Hirayama H."/>
            <person name="Takaki Y."/>
            <person name="Abe M."/>
            <person name="Miyazaki M."/>
            <person name="Uematsu K."/>
            <person name="Matsui Y."/>
            <person name="Takai K."/>
        </authorList>
    </citation>
    <scope>NUCLEOTIDE SEQUENCE [LARGE SCALE GENOMIC DNA]</scope>
    <source>
        <strain evidence="8">IN45</strain>
    </source>
</reference>
<dbReference type="KEGG" id="meiy:MIN45_P0137"/>
<gene>
    <name evidence="7" type="ORF">MIN45_P0137</name>
</gene>
<dbReference type="InterPro" id="IPR031680">
    <property type="entry name" value="Hepar_II_III_N"/>
</dbReference>
<dbReference type="SUPFAM" id="SSF48230">
    <property type="entry name" value="Chondroitin AC/alginate lyase"/>
    <property type="match status" value="1"/>
</dbReference>
<dbReference type="Gene3D" id="2.70.98.70">
    <property type="match status" value="1"/>
</dbReference>
<dbReference type="GO" id="GO:0042597">
    <property type="term" value="C:periplasmic space"/>
    <property type="evidence" value="ECO:0007669"/>
    <property type="project" value="UniProtKB-SubCell"/>
</dbReference>
<feature type="domain" description="Heparinase II/III-like C-terminal" evidence="5">
    <location>
        <begin position="411"/>
        <end position="639"/>
    </location>
</feature>
<evidence type="ECO:0000256" key="3">
    <source>
        <dbReference type="ARBA" id="ARBA00022764"/>
    </source>
</evidence>
<keyword evidence="4" id="KW-0456">Lyase</keyword>
<dbReference type="PANTHER" id="PTHR39210">
    <property type="entry name" value="HEPARIN-SULFATE LYASE"/>
    <property type="match status" value="1"/>
</dbReference>
<keyword evidence="3" id="KW-0574">Periplasm</keyword>
<organism evidence="7 8">
    <name type="scientific">Methylomarinovum tepidoasis</name>
    <dbReference type="NCBI Taxonomy" id="2840183"/>
    <lineage>
        <taxon>Bacteria</taxon>
        <taxon>Pseudomonadati</taxon>
        <taxon>Pseudomonadota</taxon>
        <taxon>Gammaproteobacteria</taxon>
        <taxon>Methylococcales</taxon>
        <taxon>Methylothermaceae</taxon>
        <taxon>Methylomarinovum</taxon>
    </lineage>
</organism>
<evidence type="ECO:0000256" key="4">
    <source>
        <dbReference type="ARBA" id="ARBA00023239"/>
    </source>
</evidence>
<dbReference type="Gene3D" id="1.50.10.100">
    <property type="entry name" value="Chondroitin AC/alginate lyase"/>
    <property type="match status" value="1"/>
</dbReference>
<evidence type="ECO:0008006" key="9">
    <source>
        <dbReference type="Google" id="ProtNLM"/>
    </source>
</evidence>
<proteinExistence type="predicted"/>
<dbReference type="InterPro" id="IPR008929">
    <property type="entry name" value="Chondroitin_lyas"/>
</dbReference>